<proteinExistence type="predicted"/>
<gene>
    <name evidence="3" type="ORF">M1E25_01415</name>
</gene>
<dbReference type="SUPFAM" id="SSF55154">
    <property type="entry name" value="CYTH-like phosphatases"/>
    <property type="match status" value="1"/>
</dbReference>
<dbReference type="Gene3D" id="2.40.320.10">
    <property type="entry name" value="Hypothetical Protein Pfu-838710-001"/>
    <property type="match status" value="1"/>
</dbReference>
<reference evidence="3" key="1">
    <citation type="journal article" date="2023" name="Int. J. Syst. Evol. Microbiol.">
        <title>Streptomyces meridianus sp. nov. isolated from brackish water of the Tagus estuary in Alcochete, Portugal.</title>
        <authorList>
            <person name="Santos J.D.N."/>
            <person name="Klimek D."/>
            <person name="Calusinska M."/>
            <person name="Lobo Da Cunha A."/>
            <person name="Catita J."/>
            <person name="Goncalves H."/>
            <person name="Gonzalez I."/>
            <person name="Reyes F."/>
            <person name="Lage O.M."/>
        </authorList>
    </citation>
    <scope>NUCLEOTIDE SEQUENCE</scope>
    <source>
        <strain evidence="3">MTZ3.1</strain>
    </source>
</reference>
<accession>A0ABT0X0H3</accession>
<dbReference type="CDD" id="cd07374">
    <property type="entry name" value="CYTH-like_Pase"/>
    <property type="match status" value="1"/>
</dbReference>
<dbReference type="SMART" id="SM00880">
    <property type="entry name" value="CHAD"/>
    <property type="match status" value="1"/>
</dbReference>
<dbReference type="Pfam" id="PF05235">
    <property type="entry name" value="CHAD"/>
    <property type="match status" value="1"/>
</dbReference>
<dbReference type="Proteomes" id="UP001167160">
    <property type="component" value="Unassembled WGS sequence"/>
</dbReference>
<dbReference type="InterPro" id="IPR033469">
    <property type="entry name" value="CYTH-like_dom_sf"/>
</dbReference>
<dbReference type="InterPro" id="IPR038186">
    <property type="entry name" value="CHAD_dom_sf"/>
</dbReference>
<evidence type="ECO:0000313" key="4">
    <source>
        <dbReference type="Proteomes" id="UP001167160"/>
    </source>
</evidence>
<dbReference type="EMBL" id="JAMQGM010000001">
    <property type="protein sequence ID" value="MCM2576023.1"/>
    <property type="molecule type" value="Genomic_DNA"/>
</dbReference>
<dbReference type="RefSeq" id="WP_251408081.1">
    <property type="nucleotide sequence ID" value="NZ_JAMQGM010000001.1"/>
</dbReference>
<feature type="domain" description="CHAD" evidence="2">
    <location>
        <begin position="219"/>
        <end position="507"/>
    </location>
</feature>
<protein>
    <submittedName>
        <fullName evidence="3">CYTH and CHAD domain-containing protein</fullName>
    </submittedName>
</protein>
<feature type="domain" description="CYTH" evidence="1">
    <location>
        <begin position="5"/>
        <end position="201"/>
    </location>
</feature>
<evidence type="ECO:0000313" key="3">
    <source>
        <dbReference type="EMBL" id="MCM2576023.1"/>
    </source>
</evidence>
<evidence type="ECO:0000259" key="1">
    <source>
        <dbReference type="PROSITE" id="PS51707"/>
    </source>
</evidence>
<comment type="caution">
    <text evidence="3">The sequence shown here is derived from an EMBL/GenBank/DDBJ whole genome shotgun (WGS) entry which is preliminary data.</text>
</comment>
<evidence type="ECO:0000259" key="2">
    <source>
        <dbReference type="PROSITE" id="PS51708"/>
    </source>
</evidence>
<keyword evidence="4" id="KW-1185">Reference proteome</keyword>
<dbReference type="Gene3D" id="1.40.20.10">
    <property type="entry name" value="CHAD domain"/>
    <property type="match status" value="1"/>
</dbReference>
<dbReference type="Pfam" id="PF01928">
    <property type="entry name" value="CYTH"/>
    <property type="match status" value="1"/>
</dbReference>
<dbReference type="PANTHER" id="PTHR39339:SF1">
    <property type="entry name" value="CHAD DOMAIN-CONTAINING PROTEIN"/>
    <property type="match status" value="1"/>
</dbReference>
<name>A0ABT0X0H3_9ACTN</name>
<dbReference type="PROSITE" id="PS51708">
    <property type="entry name" value="CHAD"/>
    <property type="match status" value="1"/>
</dbReference>
<dbReference type="PANTHER" id="PTHR39339">
    <property type="entry name" value="SLR1444 PROTEIN"/>
    <property type="match status" value="1"/>
</dbReference>
<sequence>MADKVREIERKYDSSGGDLPDLRDIAGVATVADEGVHALDATYYDTPDERLATAGITLRRRTGGDDEGWHLKLPADAAANGDARDEIHAPLSDEVPRRLASLVRVHTRDRDLVPVMRLRTERRIRRLHDADGAVLADVAVDRVEAQRLHGGDSATTWAETEVELAGATPPAFLDGVERHLLAAGLVRADVPSKLARALERTRPRTERAGKTRAAARRKPVTAGDHVLAYVRAQADEIVRLDPAVRLEAPDSVHRMRVACRRLRSALRTYRNVLDRAATDPVITELSWLAGELGLDRDREVLSARLHEELNALPHELLIGSPRGQLRTWDNAQHADTRRHVNRVLDADRYLALLGTLDTLLDDPPLLPAASRKPRGVMRKAVLRDLDRLTVRIDRALGLPPGEERDLALHEARKAAKRTRYGAEAARPVLGKPARRMVKRMKSLQTVLGDHQDSVVAREALLGLAARTHSSGENAFTFGVLYGREEQRAAAREAELGKVWREVAGRKLRAGLGG</sequence>
<dbReference type="InterPro" id="IPR007899">
    <property type="entry name" value="CHAD_dom"/>
</dbReference>
<organism evidence="3 4">
    <name type="scientific">Streptomyces meridianus</name>
    <dbReference type="NCBI Taxonomy" id="2938945"/>
    <lineage>
        <taxon>Bacteria</taxon>
        <taxon>Bacillati</taxon>
        <taxon>Actinomycetota</taxon>
        <taxon>Actinomycetes</taxon>
        <taxon>Kitasatosporales</taxon>
        <taxon>Streptomycetaceae</taxon>
        <taxon>Streptomyces</taxon>
    </lineage>
</organism>
<dbReference type="InterPro" id="IPR023577">
    <property type="entry name" value="CYTH_domain"/>
</dbReference>
<dbReference type="SMART" id="SM01118">
    <property type="entry name" value="CYTH"/>
    <property type="match status" value="1"/>
</dbReference>
<dbReference type="PROSITE" id="PS51707">
    <property type="entry name" value="CYTH"/>
    <property type="match status" value="1"/>
</dbReference>